<keyword evidence="1" id="KW-0472">Membrane</keyword>
<dbReference type="RefSeq" id="WP_186742667.1">
    <property type="nucleotide sequence ID" value="NZ_VFIA01000136.1"/>
</dbReference>
<accession>A0ABR6WFQ7</accession>
<sequence>MNLRKKFVLLFISGCLLTMLFLYWKSNDVTPTTNLHQYSEEQLLYFSDVAFGYPDKIKKWNKKVVVKIVGPCTEDDKIEVLNIIQEISAIIGKDKINFGLKDANVFVYFPNLQQDFEREKRGELNIDVNGFTFSTFSFSGYLKEVKLYIILIQNHKDAFRM</sequence>
<name>A0ABR6WFQ7_9BACT</name>
<reference evidence="2 3" key="1">
    <citation type="submission" date="2019-06" db="EMBL/GenBank/DDBJ databases">
        <title>Spirosoma utsteinense sp. nov. isolated from Antarctic ice-free soils.</title>
        <authorList>
            <person name="Tahon G."/>
        </authorList>
    </citation>
    <scope>NUCLEOTIDE SEQUENCE [LARGE SCALE GENOMIC DNA]</scope>
    <source>
        <strain evidence="2 3">LMG 31447</strain>
    </source>
</reference>
<feature type="transmembrane region" description="Helical" evidence="1">
    <location>
        <begin position="7"/>
        <end position="24"/>
    </location>
</feature>
<dbReference type="EMBL" id="VFIA01000136">
    <property type="protein sequence ID" value="MBC3795367.1"/>
    <property type="molecule type" value="Genomic_DNA"/>
</dbReference>
<evidence type="ECO:0000313" key="2">
    <source>
        <dbReference type="EMBL" id="MBC3795367.1"/>
    </source>
</evidence>
<evidence type="ECO:0000313" key="3">
    <source>
        <dbReference type="Proteomes" id="UP000700732"/>
    </source>
</evidence>
<organism evidence="2 3">
    <name type="scientific">Spirosoma utsteinense</name>
    <dbReference type="NCBI Taxonomy" id="2585773"/>
    <lineage>
        <taxon>Bacteria</taxon>
        <taxon>Pseudomonadati</taxon>
        <taxon>Bacteroidota</taxon>
        <taxon>Cytophagia</taxon>
        <taxon>Cytophagales</taxon>
        <taxon>Cytophagaceae</taxon>
        <taxon>Spirosoma</taxon>
    </lineage>
</organism>
<keyword evidence="3" id="KW-1185">Reference proteome</keyword>
<protein>
    <submittedName>
        <fullName evidence="2">Uncharacterized protein</fullName>
    </submittedName>
</protein>
<dbReference type="Proteomes" id="UP000700732">
    <property type="component" value="Unassembled WGS sequence"/>
</dbReference>
<comment type="caution">
    <text evidence="2">The sequence shown here is derived from an EMBL/GenBank/DDBJ whole genome shotgun (WGS) entry which is preliminary data.</text>
</comment>
<proteinExistence type="predicted"/>
<gene>
    <name evidence="2" type="ORF">FH603_5905</name>
</gene>
<keyword evidence="1" id="KW-0812">Transmembrane</keyword>
<evidence type="ECO:0000256" key="1">
    <source>
        <dbReference type="SAM" id="Phobius"/>
    </source>
</evidence>
<keyword evidence="1" id="KW-1133">Transmembrane helix</keyword>